<dbReference type="InterPro" id="IPR012341">
    <property type="entry name" value="6hp_glycosidase-like_sf"/>
</dbReference>
<sequence length="396" mass="43771">MTNIIHEPVRDRARFDAIAIPSAEAVDGAVDRALARVQRALPQFTRRYPAPSSEGGFYPAIDNVEWTNGFWTGELWLAWQLSGDDGYREVALAQARDFLDRAERRINVAHHDLGFLYTPSACAAWSLVGDEPSRRAGLMAAELLLERFDPVSGVIQAWGDLNDPEQAGRMIIDCNLNLPLLYWATALTGDGRFRDAAERHLTQAARHLVRPDASTFHTFHMDTRTGEPSHGTTHQGYADDSCWARGQAWGIYGFALGYSHSGRTELIELAATNPGKSKPSDIDTMSAPPALTQWSASKTIAESPRPSLPRWTSGARHPHMEAQRRRDDHHRQAADRVRIRPAARPEDQRHAAVHEGGQGDALLAPGRAACSGERKGRGGRLRHPRRSVAGFSVHRG</sequence>
<keyword evidence="1 4" id="KW-0378">Hydrolase</keyword>
<dbReference type="EMBL" id="JBHUFC010000003">
    <property type="protein sequence ID" value="MFD1787524.1"/>
    <property type="molecule type" value="Genomic_DNA"/>
</dbReference>
<comment type="caution">
    <text evidence="4">The sequence shown here is derived from an EMBL/GenBank/DDBJ whole genome shotgun (WGS) entry which is preliminary data.</text>
</comment>
<evidence type="ECO:0000256" key="2">
    <source>
        <dbReference type="ARBA" id="ARBA00038358"/>
    </source>
</evidence>
<evidence type="ECO:0000256" key="1">
    <source>
        <dbReference type="ARBA" id="ARBA00022801"/>
    </source>
</evidence>
<dbReference type="PANTHER" id="PTHR36845">
    <property type="entry name" value="HYDROLASE, PUTATIVE (AFU_ORTHOLOGUE AFUA_7G05090)-RELATED"/>
    <property type="match status" value="1"/>
</dbReference>
<dbReference type="Proteomes" id="UP001597283">
    <property type="component" value="Unassembled WGS sequence"/>
</dbReference>
<evidence type="ECO:0000313" key="5">
    <source>
        <dbReference type="Proteomes" id="UP001597283"/>
    </source>
</evidence>
<feature type="region of interest" description="Disordered" evidence="3">
    <location>
        <begin position="297"/>
        <end position="396"/>
    </location>
</feature>
<gene>
    <name evidence="4" type="ORF">ACFSC3_08065</name>
</gene>
<feature type="compositionally biased region" description="Basic residues" evidence="3">
    <location>
        <begin position="377"/>
        <end position="386"/>
    </location>
</feature>
<accession>A0ABW4NDB8</accession>
<dbReference type="SUPFAM" id="SSF48208">
    <property type="entry name" value="Six-hairpin glycosidases"/>
    <property type="match status" value="1"/>
</dbReference>
<organism evidence="4 5">
    <name type="scientific">Sphingomonas floccifaciens</name>
    <dbReference type="NCBI Taxonomy" id="1844115"/>
    <lineage>
        <taxon>Bacteria</taxon>
        <taxon>Pseudomonadati</taxon>
        <taxon>Pseudomonadota</taxon>
        <taxon>Alphaproteobacteria</taxon>
        <taxon>Sphingomonadales</taxon>
        <taxon>Sphingomonadaceae</taxon>
        <taxon>Sphingomonas</taxon>
    </lineage>
</organism>
<dbReference type="InterPro" id="IPR052369">
    <property type="entry name" value="UG_Glycosaminoglycan_Hydrolase"/>
</dbReference>
<name>A0ABW4NDB8_9SPHN</name>
<feature type="compositionally biased region" description="Basic and acidic residues" evidence="3">
    <location>
        <begin position="318"/>
        <end position="353"/>
    </location>
</feature>
<dbReference type="RefSeq" id="WP_380939898.1">
    <property type="nucleotide sequence ID" value="NZ_JBHUFC010000003.1"/>
</dbReference>
<evidence type="ECO:0000313" key="4">
    <source>
        <dbReference type="EMBL" id="MFD1787524.1"/>
    </source>
</evidence>
<keyword evidence="5" id="KW-1185">Reference proteome</keyword>
<dbReference type="Gene3D" id="1.50.10.10">
    <property type="match status" value="1"/>
</dbReference>
<dbReference type="InterPro" id="IPR008928">
    <property type="entry name" value="6-hairpin_glycosidase_sf"/>
</dbReference>
<dbReference type="PANTHER" id="PTHR36845:SF1">
    <property type="entry name" value="HYDROLASE, PUTATIVE (AFU_ORTHOLOGUE AFUA_7G05090)-RELATED"/>
    <property type="match status" value="1"/>
</dbReference>
<dbReference type="Pfam" id="PF07470">
    <property type="entry name" value="Glyco_hydro_88"/>
    <property type="match status" value="1"/>
</dbReference>
<evidence type="ECO:0000256" key="3">
    <source>
        <dbReference type="SAM" id="MobiDB-lite"/>
    </source>
</evidence>
<reference evidence="5" key="1">
    <citation type="journal article" date="2019" name="Int. J. Syst. Evol. Microbiol.">
        <title>The Global Catalogue of Microorganisms (GCM) 10K type strain sequencing project: providing services to taxonomists for standard genome sequencing and annotation.</title>
        <authorList>
            <consortium name="The Broad Institute Genomics Platform"/>
            <consortium name="The Broad Institute Genome Sequencing Center for Infectious Disease"/>
            <person name="Wu L."/>
            <person name="Ma J."/>
        </authorList>
    </citation>
    <scope>NUCLEOTIDE SEQUENCE [LARGE SCALE GENOMIC DNA]</scope>
    <source>
        <strain evidence="5">Q85</strain>
    </source>
</reference>
<proteinExistence type="inferred from homology"/>
<protein>
    <submittedName>
        <fullName evidence="4">Glycoside hydrolase family 88 protein</fullName>
    </submittedName>
</protein>
<comment type="similarity">
    <text evidence="2">Belongs to the glycosyl hydrolase 88 family.</text>
</comment>
<dbReference type="InterPro" id="IPR010905">
    <property type="entry name" value="Glyco_hydro_88"/>
</dbReference>
<dbReference type="GO" id="GO:0016787">
    <property type="term" value="F:hydrolase activity"/>
    <property type="evidence" value="ECO:0007669"/>
    <property type="project" value="UniProtKB-KW"/>
</dbReference>